<reference evidence="3 4" key="1">
    <citation type="submission" date="2019-01" db="EMBL/GenBank/DDBJ databases">
        <title>Sinorhodobacter populi sp. nov. isolated from the symptomatic bark tissue of Populus euramericana canker.</title>
        <authorList>
            <person name="Xu G."/>
        </authorList>
    </citation>
    <scope>NUCLEOTIDE SEQUENCE [LARGE SCALE GENOMIC DNA]</scope>
    <source>
        <strain evidence="3 4">D19-10-3-21</strain>
    </source>
</reference>
<dbReference type="OrthoDB" id="7745792at2"/>
<gene>
    <name evidence="3" type="ORF">D2T31_15815</name>
</gene>
<dbReference type="Pfam" id="PF13561">
    <property type="entry name" value="adh_short_C2"/>
    <property type="match status" value="1"/>
</dbReference>
<protein>
    <submittedName>
        <fullName evidence="3">SDR family oxidoreductase</fullName>
    </submittedName>
</protein>
<dbReference type="InterPro" id="IPR036291">
    <property type="entry name" value="NAD(P)-bd_dom_sf"/>
</dbReference>
<dbReference type="SUPFAM" id="SSF51735">
    <property type="entry name" value="NAD(P)-binding Rossmann-fold domains"/>
    <property type="match status" value="1"/>
</dbReference>
<accession>A0A443K4M4</accession>
<dbReference type="FunFam" id="3.40.50.720:FF:000084">
    <property type="entry name" value="Short-chain dehydrogenase reductase"/>
    <property type="match status" value="1"/>
</dbReference>
<comment type="similarity">
    <text evidence="1">Belongs to the short-chain dehydrogenases/reductases (SDR) family.</text>
</comment>
<organism evidence="3 4">
    <name type="scientific">Paenirhodobacter populi</name>
    <dbReference type="NCBI Taxonomy" id="2306993"/>
    <lineage>
        <taxon>Bacteria</taxon>
        <taxon>Pseudomonadati</taxon>
        <taxon>Pseudomonadota</taxon>
        <taxon>Alphaproteobacteria</taxon>
        <taxon>Rhodobacterales</taxon>
        <taxon>Rhodobacter group</taxon>
        <taxon>Paenirhodobacter</taxon>
    </lineage>
</organism>
<comment type="caution">
    <text evidence="3">The sequence shown here is derived from an EMBL/GenBank/DDBJ whole genome shotgun (WGS) entry which is preliminary data.</text>
</comment>
<dbReference type="Gene3D" id="3.40.50.720">
    <property type="entry name" value="NAD(P)-binding Rossmann-like Domain"/>
    <property type="match status" value="1"/>
</dbReference>
<dbReference type="PANTHER" id="PTHR43639">
    <property type="entry name" value="OXIDOREDUCTASE, SHORT-CHAIN DEHYDROGENASE/REDUCTASE FAMILY (AFU_ORTHOLOGUE AFUA_5G02870)"/>
    <property type="match status" value="1"/>
</dbReference>
<dbReference type="EMBL" id="SAUX01000019">
    <property type="protein sequence ID" value="RWR27700.1"/>
    <property type="molecule type" value="Genomic_DNA"/>
</dbReference>
<dbReference type="GO" id="GO:0016491">
    <property type="term" value="F:oxidoreductase activity"/>
    <property type="evidence" value="ECO:0007669"/>
    <property type="project" value="UniProtKB-KW"/>
</dbReference>
<dbReference type="Proteomes" id="UP000285295">
    <property type="component" value="Unassembled WGS sequence"/>
</dbReference>
<dbReference type="AlphaFoldDB" id="A0A443K4M4"/>
<reference evidence="3 4" key="2">
    <citation type="submission" date="2019-01" db="EMBL/GenBank/DDBJ databases">
        <authorList>
            <person name="Li Y."/>
        </authorList>
    </citation>
    <scope>NUCLEOTIDE SEQUENCE [LARGE SCALE GENOMIC DNA]</scope>
    <source>
        <strain evidence="3 4">D19-10-3-21</strain>
    </source>
</reference>
<evidence type="ECO:0000313" key="3">
    <source>
        <dbReference type="EMBL" id="RWR27700.1"/>
    </source>
</evidence>
<name>A0A443K4M4_9RHOB</name>
<dbReference type="RefSeq" id="WP_128238099.1">
    <property type="nucleotide sequence ID" value="NZ_SAUX01000019.1"/>
</dbReference>
<evidence type="ECO:0000313" key="4">
    <source>
        <dbReference type="Proteomes" id="UP000285295"/>
    </source>
</evidence>
<dbReference type="PANTHER" id="PTHR43639:SF1">
    <property type="entry name" value="SHORT-CHAIN DEHYDROGENASE_REDUCTASE FAMILY PROTEIN"/>
    <property type="match status" value="1"/>
</dbReference>
<dbReference type="InterPro" id="IPR002347">
    <property type="entry name" value="SDR_fam"/>
</dbReference>
<evidence type="ECO:0000256" key="1">
    <source>
        <dbReference type="ARBA" id="ARBA00006484"/>
    </source>
</evidence>
<keyword evidence="2" id="KW-0560">Oxidoreductase</keyword>
<dbReference type="PRINTS" id="PR00081">
    <property type="entry name" value="GDHRDH"/>
</dbReference>
<proteinExistence type="inferred from homology"/>
<evidence type="ECO:0000256" key="2">
    <source>
        <dbReference type="ARBA" id="ARBA00023002"/>
    </source>
</evidence>
<sequence>MSLDFEDRHVLITGGSKGLGLATARAFLAEGAKVTLVARTAETLAAAAAGLGAGPDRLAWVAADLRDPDAAEDAVARVEAGLVEVDILVNSAGAAKRTNAVELDPATWRAGLDAKFFPYINIQDAVLRRWRDRPRRGQNIVNIIGQGGRFPSDTHLAGGSANAALRLATVGLAKAYAHHGIRVNALHPGFTETGRIEQFLAFEIEKHGISRDEAYRRASDSMPLGRIGQPEDIANAVLFLASPRASYITGAELVVDGGQNIAL</sequence>